<dbReference type="OrthoDB" id="9799367at2"/>
<feature type="domain" description="Beta-lactamase-related" evidence="1">
    <location>
        <begin position="67"/>
        <end position="389"/>
    </location>
</feature>
<comment type="caution">
    <text evidence="2">The sequence shown here is derived from an EMBL/GenBank/DDBJ whole genome shotgun (WGS) entry which is preliminary data.</text>
</comment>
<dbReference type="AlphaFoldDB" id="A0A4R6YPM8"/>
<dbReference type="PANTHER" id="PTHR46520:SF1">
    <property type="entry name" value="SERINE BETA-LACTAMASE-LIKE PROTEIN LACTB, MITOCHONDRIAL"/>
    <property type="match status" value="1"/>
</dbReference>
<dbReference type="GO" id="GO:0019216">
    <property type="term" value="P:regulation of lipid metabolic process"/>
    <property type="evidence" value="ECO:0007669"/>
    <property type="project" value="TreeGrafter"/>
</dbReference>
<dbReference type="Pfam" id="PF00144">
    <property type="entry name" value="Beta-lactamase"/>
    <property type="match status" value="1"/>
</dbReference>
<dbReference type="InterPro" id="IPR052794">
    <property type="entry name" value="Mito_Ser_Protease_LACTB"/>
</dbReference>
<dbReference type="Proteomes" id="UP000295293">
    <property type="component" value="Unassembled WGS sequence"/>
</dbReference>
<dbReference type="GO" id="GO:0006508">
    <property type="term" value="P:proteolysis"/>
    <property type="evidence" value="ECO:0007669"/>
    <property type="project" value="TreeGrafter"/>
</dbReference>
<name>A0A4R6YPM8_9GAMM</name>
<dbReference type="RefSeq" id="WP_133820743.1">
    <property type="nucleotide sequence ID" value="NZ_SNZH01000015.1"/>
</dbReference>
<evidence type="ECO:0000259" key="1">
    <source>
        <dbReference type="Pfam" id="PF00144"/>
    </source>
</evidence>
<dbReference type="GO" id="GO:0008233">
    <property type="term" value="F:peptidase activity"/>
    <property type="evidence" value="ECO:0007669"/>
    <property type="project" value="TreeGrafter"/>
</dbReference>
<sequence length="423" mass="46997">MTTARRPRWWLRVLLCALALLAFKLFEPVFAYHWGWREAPASTPLPPQVEAADPAYAQAISAARPLLVQLQQRLHLPGIAIAVGLDGREVWAYSRGYAELETLKPLSLDSQFRIGSTTKAFTSAAMAILVQAGKVDLDAPLQTYLPWFAPKEWPVTTRQVMSHSAGIRDYSLCLCFPIWEYYNRRHFASLREATAAVAAAPLEYRPGRDFRYTSPGYNLAGAVVEAVAQQDFLAYLDAAVIQPLQLAHTAADDALREMPGRVGFYEVTSDGYRRTFRVDNSNKWPSGGLLSTPRDLVRFGNGILDNRLYDAATRERFWTPQPLADGKDNGDDYALGWRVHRQREILGGRQRTDVVSHNGVATGATSRFALYPQQRLSISILTNAQLSTTKDLNALSNAVVDLFLAVPRPAQAEPVKLSAVPAR</sequence>
<reference evidence="2 3" key="1">
    <citation type="submission" date="2019-03" db="EMBL/GenBank/DDBJ databases">
        <title>Genomic Encyclopedia of Type Strains, Phase IV (KMG-IV): sequencing the most valuable type-strain genomes for metagenomic binning, comparative biology and taxonomic classification.</title>
        <authorList>
            <person name="Goeker M."/>
        </authorList>
    </citation>
    <scope>NUCLEOTIDE SEQUENCE [LARGE SCALE GENOMIC DNA]</scope>
    <source>
        <strain evidence="2 3">DSM 21667</strain>
    </source>
</reference>
<proteinExistence type="predicted"/>
<dbReference type="EMBL" id="SNZH01000015">
    <property type="protein sequence ID" value="TDR39747.1"/>
    <property type="molecule type" value="Genomic_DNA"/>
</dbReference>
<dbReference type="PANTHER" id="PTHR46520">
    <property type="entry name" value="SERINE BETA-LACTAMASE-LIKE PROTEIN LACTB, MITOCHONDRIAL"/>
    <property type="match status" value="1"/>
</dbReference>
<organism evidence="2 3">
    <name type="scientific">Tahibacter aquaticus</name>
    <dbReference type="NCBI Taxonomy" id="520092"/>
    <lineage>
        <taxon>Bacteria</taxon>
        <taxon>Pseudomonadati</taxon>
        <taxon>Pseudomonadota</taxon>
        <taxon>Gammaproteobacteria</taxon>
        <taxon>Lysobacterales</taxon>
        <taxon>Rhodanobacteraceae</taxon>
        <taxon>Tahibacter</taxon>
    </lineage>
</organism>
<dbReference type="Gene3D" id="3.40.710.10">
    <property type="entry name" value="DD-peptidase/beta-lactamase superfamily"/>
    <property type="match status" value="1"/>
</dbReference>
<keyword evidence="3" id="KW-1185">Reference proteome</keyword>
<evidence type="ECO:0000313" key="2">
    <source>
        <dbReference type="EMBL" id="TDR39747.1"/>
    </source>
</evidence>
<dbReference type="InterPro" id="IPR001466">
    <property type="entry name" value="Beta-lactam-related"/>
</dbReference>
<accession>A0A4R6YPM8</accession>
<dbReference type="SUPFAM" id="SSF56601">
    <property type="entry name" value="beta-lactamase/transpeptidase-like"/>
    <property type="match status" value="1"/>
</dbReference>
<gene>
    <name evidence="2" type="ORF">DFR29_115137</name>
</gene>
<dbReference type="InterPro" id="IPR012338">
    <property type="entry name" value="Beta-lactam/transpept-like"/>
</dbReference>
<evidence type="ECO:0000313" key="3">
    <source>
        <dbReference type="Proteomes" id="UP000295293"/>
    </source>
</evidence>
<protein>
    <submittedName>
        <fullName evidence="2">CubicO group peptidase (Beta-lactamase class C family)</fullName>
    </submittedName>
</protein>